<keyword evidence="3" id="KW-0227">DNA damage</keyword>
<dbReference type="OrthoDB" id="9810135at2"/>
<evidence type="ECO:0000256" key="1">
    <source>
        <dbReference type="ARBA" id="ARBA00022722"/>
    </source>
</evidence>
<dbReference type="Gene3D" id="3.90.320.10">
    <property type="match status" value="1"/>
</dbReference>
<keyword evidence="7 14" id="KW-0067">ATP-binding</keyword>
<evidence type="ECO:0000313" key="18">
    <source>
        <dbReference type="Proteomes" id="UP000241639"/>
    </source>
</evidence>
<feature type="domain" description="UvrD-like helicase C-terminal" evidence="16">
    <location>
        <begin position="440"/>
        <end position="720"/>
    </location>
</feature>
<evidence type="ECO:0000256" key="3">
    <source>
        <dbReference type="ARBA" id="ARBA00022763"/>
    </source>
</evidence>
<dbReference type="PROSITE" id="PS51198">
    <property type="entry name" value="UVRD_HELICASE_ATP_BIND"/>
    <property type="match status" value="1"/>
</dbReference>
<dbReference type="GO" id="GO:0005524">
    <property type="term" value="F:ATP binding"/>
    <property type="evidence" value="ECO:0007669"/>
    <property type="project" value="UniProtKB-UniRule"/>
</dbReference>
<dbReference type="GO" id="GO:0000725">
    <property type="term" value="P:recombinational repair"/>
    <property type="evidence" value="ECO:0007669"/>
    <property type="project" value="TreeGrafter"/>
</dbReference>
<evidence type="ECO:0000256" key="14">
    <source>
        <dbReference type="PROSITE-ProRule" id="PRU00560"/>
    </source>
</evidence>
<dbReference type="InterPro" id="IPR014017">
    <property type="entry name" value="DNA_helicase_UvrD-like_C"/>
</dbReference>
<dbReference type="Gene3D" id="1.10.486.10">
    <property type="entry name" value="PCRA, domain 4"/>
    <property type="match status" value="1"/>
</dbReference>
<name>A0A2T4ZCR1_9BACL</name>
<evidence type="ECO:0000259" key="15">
    <source>
        <dbReference type="PROSITE" id="PS51198"/>
    </source>
</evidence>
<feature type="binding site" evidence="14">
    <location>
        <begin position="22"/>
        <end position="29"/>
    </location>
    <ligand>
        <name>ATP</name>
        <dbReference type="ChEBI" id="CHEBI:30616"/>
    </ligand>
</feature>
<sequence length="1155" mass="132599">MKLTLDQRAAVESLDQNCVVSAGAGSGKTRVLVERYLRILEREREVVNPFPCVLAITFTDKAAAEMKDRIRQGIRKRAERQQGSRSDLEPPWSEWLVQVEGAQVMTFHAFCAALLREFPVEADVDPQFAVADEQECGEWLTQVVEEGLTRALEKKNTALESLLLAWGFHGAVTGLERLYGQMVALGWSAEELADRTHTHLQEMTSTREREEQKHRLQFRVAAEALVSLKGGKLLQRFQQAWPNLVARLHSQDHRERLWVAQTSLSLLKGNWGRDSTLLQWREQARTAVQSWAMVLKGMIAAPQEVELAAIVSDLLRDVEKAYQQRKSERQALDFDDLQMRAIRLLQEHTPVAETLRRRIRYVMVDEFQDTNPVQKELFQLLLPGPAGEQVPGKGFVVGDPKQSIYRFRGADVGLFAQTREEFLAVGGSEVLLLDNFRSGKGVIAAIDRLFTPLFSDYRHARSYHEDGEDAPVEVLLDRGEEKTDPLEAEANAVSKRIEALLQQGTQPGEIAVLFQAMTHVKVFAEALTKLAIPFHVVKGRGFFQQQEVWDLIHILRLLADPEDRLSLVGCLRSPLCGVSDETLYRLSRREEWYRQPQHWAAWIEDLPYEQLKLSRFVADWNRWRRWVGRIPVADLLERIIRETELREIWATTPHGKQAIANVNKLVRMARQWGEGMTYSLSAWLERLQGTLARQIPETEAPLAPSEQNRVALMTIHQSKGLEFPVVFVPELAKKPQVKWGEMQLDRQWGLVMKIPDAVGGWEETDRWVQWRERETERAREESVRLFYVAATRAIRKLILSGAPQEHKGAATGKPLLSADTWAKWLDGILGYDRIDWERGRWTFPGEEDGPTLTVRTFTGEAESEGDVKKKSARMSNSLSTPIDTAWRWWEPRGWTAVDRLEVSVTDLTVLANCPRRYFFAEILQMPEWEGETKFGSHSSTGPLAPRVRGELIHRLLETMDDIPQSDADWMPTVQRLLAESEIHPANHERALRQFQPLVRAYVQSRYCQEMHTMAGQLREAPFTLERDGLRVTGTIDRLHCTRDGHWELVDWKTNDVEADEVEELAQEYLPQLQLYSLAIRQVWGIELDRAVLYFLKPNREIAFTVDHRWMNAAEETLTRWTDRLQGEDSSSFPPQPGKRCQYCPYAAWCDAVQMS</sequence>
<keyword evidence="1" id="KW-0540">Nuclease</keyword>
<feature type="domain" description="UvrD-like helicase ATP-binding" evidence="15">
    <location>
        <begin position="1"/>
        <end position="439"/>
    </location>
</feature>
<evidence type="ECO:0000259" key="16">
    <source>
        <dbReference type="PROSITE" id="PS51217"/>
    </source>
</evidence>
<dbReference type="GO" id="GO:0003677">
    <property type="term" value="F:DNA binding"/>
    <property type="evidence" value="ECO:0007669"/>
    <property type="project" value="UniProtKB-KW"/>
</dbReference>
<dbReference type="GO" id="GO:0005829">
    <property type="term" value="C:cytosol"/>
    <property type="evidence" value="ECO:0007669"/>
    <property type="project" value="TreeGrafter"/>
</dbReference>
<dbReference type="InterPro" id="IPR014016">
    <property type="entry name" value="UvrD-like_ATP-bd"/>
</dbReference>
<keyword evidence="6" id="KW-0269">Exonuclease</keyword>
<dbReference type="AlphaFoldDB" id="A0A2T4ZCR1"/>
<evidence type="ECO:0000256" key="6">
    <source>
        <dbReference type="ARBA" id="ARBA00022839"/>
    </source>
</evidence>
<evidence type="ECO:0000256" key="2">
    <source>
        <dbReference type="ARBA" id="ARBA00022741"/>
    </source>
</evidence>
<evidence type="ECO:0000256" key="11">
    <source>
        <dbReference type="ARBA" id="ARBA00034617"/>
    </source>
</evidence>
<dbReference type="Pfam" id="PF13361">
    <property type="entry name" value="UvrD_C"/>
    <property type="match status" value="1"/>
</dbReference>
<keyword evidence="5 14" id="KW-0347">Helicase</keyword>
<accession>A0A2T4ZCR1</accession>
<dbReference type="RefSeq" id="WP_107726863.1">
    <property type="nucleotide sequence ID" value="NZ_PZZP01000001.1"/>
</dbReference>
<dbReference type="CDD" id="cd17932">
    <property type="entry name" value="DEXQc_UvrD"/>
    <property type="match status" value="1"/>
</dbReference>
<evidence type="ECO:0000256" key="7">
    <source>
        <dbReference type="ARBA" id="ARBA00022840"/>
    </source>
</evidence>
<dbReference type="InterPro" id="IPR027417">
    <property type="entry name" value="P-loop_NTPase"/>
</dbReference>
<dbReference type="InterPro" id="IPR011604">
    <property type="entry name" value="PDDEXK-like_dom_sf"/>
</dbReference>
<evidence type="ECO:0000256" key="8">
    <source>
        <dbReference type="ARBA" id="ARBA00023125"/>
    </source>
</evidence>
<evidence type="ECO:0000256" key="4">
    <source>
        <dbReference type="ARBA" id="ARBA00022801"/>
    </source>
</evidence>
<dbReference type="GO" id="GO:0004527">
    <property type="term" value="F:exonuclease activity"/>
    <property type="evidence" value="ECO:0007669"/>
    <property type="project" value="UniProtKB-KW"/>
</dbReference>
<dbReference type="InterPro" id="IPR038726">
    <property type="entry name" value="PDDEXK_AddAB-type"/>
</dbReference>
<dbReference type="PANTHER" id="PTHR11070:SF48">
    <property type="entry name" value="ATP-DEPENDENT HELICASE_NUCLEASE SUBUNIT A"/>
    <property type="match status" value="1"/>
</dbReference>
<dbReference type="EC" id="5.6.2.4" evidence="12"/>
<reference evidence="17 18" key="1">
    <citation type="submission" date="2018-04" db="EMBL/GenBank/DDBJ databases">
        <title>Genomic Encyclopedia of Archaeal and Bacterial Type Strains, Phase II (KMG-II): from individual species to whole genera.</title>
        <authorList>
            <person name="Goeker M."/>
        </authorList>
    </citation>
    <scope>NUCLEOTIDE SEQUENCE [LARGE SCALE GENOMIC DNA]</scope>
    <source>
        <strain evidence="17 18">DSM 45169</strain>
    </source>
</reference>
<dbReference type="SUPFAM" id="SSF52540">
    <property type="entry name" value="P-loop containing nucleoside triphosphate hydrolases"/>
    <property type="match status" value="1"/>
</dbReference>
<evidence type="ECO:0000256" key="10">
    <source>
        <dbReference type="ARBA" id="ARBA00023235"/>
    </source>
</evidence>
<comment type="caution">
    <text evidence="17">The sequence shown here is derived from an EMBL/GenBank/DDBJ whole genome shotgun (WGS) entry which is preliminary data.</text>
</comment>
<evidence type="ECO:0000256" key="12">
    <source>
        <dbReference type="ARBA" id="ARBA00034808"/>
    </source>
</evidence>
<dbReference type="Gene3D" id="3.40.50.300">
    <property type="entry name" value="P-loop containing nucleotide triphosphate hydrolases"/>
    <property type="match status" value="4"/>
</dbReference>
<keyword evidence="8" id="KW-0238">DNA-binding</keyword>
<comment type="catalytic activity">
    <reaction evidence="11">
        <text>Couples ATP hydrolysis with the unwinding of duplex DNA by translocating in the 3'-5' direction.</text>
        <dbReference type="EC" id="5.6.2.4"/>
    </reaction>
</comment>
<gene>
    <name evidence="17" type="ORF">C8J48_2318</name>
</gene>
<dbReference type="SUPFAM" id="SSF52980">
    <property type="entry name" value="Restriction endonuclease-like"/>
    <property type="match status" value="1"/>
</dbReference>
<dbReference type="InterPro" id="IPR000212">
    <property type="entry name" value="DNA_helicase_UvrD/REP"/>
</dbReference>
<dbReference type="GO" id="GO:0033202">
    <property type="term" value="C:DNA helicase complex"/>
    <property type="evidence" value="ECO:0007669"/>
    <property type="project" value="TreeGrafter"/>
</dbReference>
<dbReference type="Pfam" id="PF12705">
    <property type="entry name" value="PDDEXK_1"/>
    <property type="match status" value="1"/>
</dbReference>
<evidence type="ECO:0000256" key="13">
    <source>
        <dbReference type="ARBA" id="ARBA00048988"/>
    </source>
</evidence>
<dbReference type="PANTHER" id="PTHR11070">
    <property type="entry name" value="UVRD / RECB / PCRA DNA HELICASE FAMILY MEMBER"/>
    <property type="match status" value="1"/>
</dbReference>
<keyword evidence="18" id="KW-1185">Reference proteome</keyword>
<dbReference type="EMBL" id="PZZP01000001">
    <property type="protein sequence ID" value="PTM59688.1"/>
    <property type="molecule type" value="Genomic_DNA"/>
</dbReference>
<proteinExistence type="predicted"/>
<evidence type="ECO:0000313" key="17">
    <source>
        <dbReference type="EMBL" id="PTM59688.1"/>
    </source>
</evidence>
<dbReference type="Proteomes" id="UP000241639">
    <property type="component" value="Unassembled WGS sequence"/>
</dbReference>
<keyword evidence="2 14" id="KW-0547">Nucleotide-binding</keyword>
<evidence type="ECO:0000256" key="9">
    <source>
        <dbReference type="ARBA" id="ARBA00023204"/>
    </source>
</evidence>
<dbReference type="InterPro" id="IPR011335">
    <property type="entry name" value="Restrct_endonuc-II-like"/>
</dbReference>
<protein>
    <recommendedName>
        <fullName evidence="12">DNA 3'-5' helicase</fullName>
        <ecNumber evidence="12">5.6.2.4</ecNumber>
    </recommendedName>
</protein>
<dbReference type="GO" id="GO:0043138">
    <property type="term" value="F:3'-5' DNA helicase activity"/>
    <property type="evidence" value="ECO:0007669"/>
    <property type="project" value="UniProtKB-EC"/>
</dbReference>
<evidence type="ECO:0000256" key="5">
    <source>
        <dbReference type="ARBA" id="ARBA00022806"/>
    </source>
</evidence>
<comment type="catalytic activity">
    <reaction evidence="13">
        <text>ATP + H2O = ADP + phosphate + H(+)</text>
        <dbReference type="Rhea" id="RHEA:13065"/>
        <dbReference type="ChEBI" id="CHEBI:15377"/>
        <dbReference type="ChEBI" id="CHEBI:15378"/>
        <dbReference type="ChEBI" id="CHEBI:30616"/>
        <dbReference type="ChEBI" id="CHEBI:43474"/>
        <dbReference type="ChEBI" id="CHEBI:456216"/>
        <dbReference type="EC" id="5.6.2.4"/>
    </reaction>
</comment>
<dbReference type="Pfam" id="PF00580">
    <property type="entry name" value="UvrD-helicase"/>
    <property type="match status" value="1"/>
</dbReference>
<organism evidence="17 18">
    <name type="scientific">Desmospora activa DSM 45169</name>
    <dbReference type="NCBI Taxonomy" id="1121389"/>
    <lineage>
        <taxon>Bacteria</taxon>
        <taxon>Bacillati</taxon>
        <taxon>Bacillota</taxon>
        <taxon>Bacilli</taxon>
        <taxon>Bacillales</taxon>
        <taxon>Thermoactinomycetaceae</taxon>
        <taxon>Desmospora</taxon>
    </lineage>
</organism>
<keyword evidence="10" id="KW-0413">Isomerase</keyword>
<dbReference type="PROSITE" id="PS51217">
    <property type="entry name" value="UVRD_HELICASE_CTER"/>
    <property type="match status" value="1"/>
</dbReference>
<keyword evidence="9" id="KW-0234">DNA repair</keyword>
<keyword evidence="4 14" id="KW-0378">Hydrolase</keyword>